<dbReference type="OrthoDB" id="407275at2759"/>
<gene>
    <name evidence="8" type="ORF">UHOR_08462</name>
</gene>
<dbReference type="Gene3D" id="3.30.465.10">
    <property type="match status" value="1"/>
</dbReference>
<evidence type="ECO:0000259" key="7">
    <source>
        <dbReference type="PROSITE" id="PS51387"/>
    </source>
</evidence>
<keyword evidence="4" id="KW-0274">FAD</keyword>
<organism evidence="8 9">
    <name type="scientific">Ustilago hordei</name>
    <name type="common">Barley covered smut fungus</name>
    <dbReference type="NCBI Taxonomy" id="120017"/>
    <lineage>
        <taxon>Eukaryota</taxon>
        <taxon>Fungi</taxon>
        <taxon>Dikarya</taxon>
        <taxon>Basidiomycota</taxon>
        <taxon>Ustilaginomycotina</taxon>
        <taxon>Ustilaginomycetes</taxon>
        <taxon>Ustilaginales</taxon>
        <taxon>Ustilaginaceae</taxon>
        <taxon>Ustilago</taxon>
    </lineage>
</organism>
<dbReference type="InterPro" id="IPR036318">
    <property type="entry name" value="FAD-bd_PCMH-like_sf"/>
</dbReference>
<keyword evidence="6" id="KW-0732">Signal</keyword>
<keyword evidence="3" id="KW-0285">Flavoprotein</keyword>
<dbReference type="Pfam" id="PF01565">
    <property type="entry name" value="FAD_binding_4"/>
    <property type="match status" value="1"/>
</dbReference>
<protein>
    <submittedName>
        <fullName evidence="8">Related to Reticuline oxidase</fullName>
    </submittedName>
</protein>
<proteinExistence type="inferred from homology"/>
<dbReference type="EMBL" id="CAGI01000171">
    <property type="protein sequence ID" value="CCF52177.1"/>
    <property type="molecule type" value="Genomic_DNA"/>
</dbReference>
<evidence type="ECO:0000313" key="9">
    <source>
        <dbReference type="Proteomes" id="UP000006174"/>
    </source>
</evidence>
<evidence type="ECO:0000256" key="3">
    <source>
        <dbReference type="ARBA" id="ARBA00022630"/>
    </source>
</evidence>
<dbReference type="STRING" id="1128400.I2FZ34"/>
<dbReference type="SUPFAM" id="SSF56176">
    <property type="entry name" value="FAD-binding/transporter-associated domain-like"/>
    <property type="match status" value="1"/>
</dbReference>
<evidence type="ECO:0000256" key="1">
    <source>
        <dbReference type="ARBA" id="ARBA00001974"/>
    </source>
</evidence>
<dbReference type="InterPro" id="IPR016166">
    <property type="entry name" value="FAD-bd_PCMH"/>
</dbReference>
<dbReference type="Gene3D" id="3.40.462.20">
    <property type="match status" value="1"/>
</dbReference>
<feature type="signal peptide" evidence="6">
    <location>
        <begin position="1"/>
        <end position="23"/>
    </location>
</feature>
<dbReference type="Proteomes" id="UP000006174">
    <property type="component" value="Unassembled WGS sequence"/>
</dbReference>
<evidence type="ECO:0000313" key="8">
    <source>
        <dbReference type="EMBL" id="CCF52177.1"/>
    </source>
</evidence>
<dbReference type="GO" id="GO:0016491">
    <property type="term" value="F:oxidoreductase activity"/>
    <property type="evidence" value="ECO:0007669"/>
    <property type="project" value="UniProtKB-KW"/>
</dbReference>
<evidence type="ECO:0000256" key="5">
    <source>
        <dbReference type="ARBA" id="ARBA00023002"/>
    </source>
</evidence>
<reference evidence="8 9" key="1">
    <citation type="journal article" date="2012" name="Plant Cell">
        <title>Genome comparison of barley and maize smut fungi reveals targeted loss of RNA silencing components and species-specific presence of transposable elements.</title>
        <authorList>
            <person name="Laurie J.D."/>
            <person name="Ali S."/>
            <person name="Linning R."/>
            <person name="Mannhaupt G."/>
            <person name="Wong P."/>
            <person name="Gueldener U."/>
            <person name="Muensterkoetter M."/>
            <person name="Moore R."/>
            <person name="Kahmann R."/>
            <person name="Bakkeren G."/>
            <person name="Schirawski J."/>
        </authorList>
    </citation>
    <scope>NUCLEOTIDE SEQUENCE [LARGE SCALE GENOMIC DNA]</scope>
    <source>
        <strain evidence="9">Uh4875-4</strain>
    </source>
</reference>
<dbReference type="InterPro" id="IPR016169">
    <property type="entry name" value="FAD-bd_PCMH_sub2"/>
</dbReference>
<comment type="similarity">
    <text evidence="2">Belongs to the oxygen-dependent FAD-linked oxidoreductase family.</text>
</comment>
<comment type="cofactor">
    <cofactor evidence="1">
        <name>FAD</name>
        <dbReference type="ChEBI" id="CHEBI:57692"/>
    </cofactor>
</comment>
<dbReference type="InterPro" id="IPR050416">
    <property type="entry name" value="FAD-linked_Oxidoreductase"/>
</dbReference>
<dbReference type="OMA" id="WHAYQNY"/>
<keyword evidence="9" id="KW-1185">Reference proteome</keyword>
<feature type="domain" description="FAD-binding PCMH-type" evidence="7">
    <location>
        <begin position="79"/>
        <end position="258"/>
    </location>
</feature>
<dbReference type="eggNOG" id="ENOG502QVGN">
    <property type="taxonomic scope" value="Eukaryota"/>
</dbReference>
<dbReference type="PROSITE" id="PS51387">
    <property type="entry name" value="FAD_PCMH"/>
    <property type="match status" value="1"/>
</dbReference>
<evidence type="ECO:0000256" key="6">
    <source>
        <dbReference type="SAM" id="SignalP"/>
    </source>
</evidence>
<evidence type="ECO:0000256" key="2">
    <source>
        <dbReference type="ARBA" id="ARBA00005466"/>
    </source>
</evidence>
<dbReference type="InterPro" id="IPR006094">
    <property type="entry name" value="Oxid_FAD_bind_N"/>
</dbReference>
<dbReference type="Pfam" id="PF08031">
    <property type="entry name" value="BBE"/>
    <property type="match status" value="1"/>
</dbReference>
<dbReference type="AlphaFoldDB" id="I2FZ34"/>
<sequence length="543" mass="59541">MFVQPSLPFLLMALFATVSFISAFPLTSFDSTLLLPRDTNTTSLHQLQSCLSNIPGSPQISYPSSPTFRGLSLSYNPLFPYSPLLIALPSTEAQLTSIIRCTSSHHGSYKLSPRSGGHSYTSYSLGGSDGSVIIDLSHLSKIRIDHEKKQVSVGTGVRLGTLALTLDEAGFALPHGLCPMVGIGGHALGGGFGFTTRAWGFLLDRITEMRIVDAQGVVRVVNKDSKGEEERELWWGLRGGGANQFGIVTQFTFSLETAPSQVLNYVYSYRSNEDCAKAIIALQTLTLSPTPLTGLEPDLGGRLLLAGKRAGDFNNNACQLYGQHLHSSRSHHDSIIARFHTLAGISPTQVSIKPFTKWAKALEDIMGSLDINHRSPESDHEQFYAKSLIQPPIPTYTYTSALALVAKLDNYAGLQATGNTIQLDFLGPLSYPSSQAERVTGEAVFNARKAGFLYQFYSYGFPSNDKKKAQQEVYKAFDELVDTAKQSATAKGVEWASYVNYVDSRLKDWGKEYYGVGVERLKRLKSRLDPEGMFWFPQSITNA</sequence>
<dbReference type="PANTHER" id="PTHR42973">
    <property type="entry name" value="BINDING OXIDOREDUCTASE, PUTATIVE (AFU_ORTHOLOGUE AFUA_1G17690)-RELATED"/>
    <property type="match status" value="1"/>
</dbReference>
<dbReference type="HOGENOM" id="CLU_018354_10_1_1"/>
<comment type="caution">
    <text evidence="8">The sequence shown here is derived from an EMBL/GenBank/DDBJ whole genome shotgun (WGS) entry which is preliminary data.</text>
</comment>
<accession>I2FZ34</accession>
<evidence type="ECO:0000256" key="4">
    <source>
        <dbReference type="ARBA" id="ARBA00022827"/>
    </source>
</evidence>
<feature type="chain" id="PRO_5003659047" evidence="6">
    <location>
        <begin position="24"/>
        <end position="543"/>
    </location>
</feature>
<dbReference type="PANTHER" id="PTHR42973:SF39">
    <property type="entry name" value="FAD-BINDING PCMH-TYPE DOMAIN-CONTAINING PROTEIN"/>
    <property type="match status" value="1"/>
</dbReference>
<dbReference type="GO" id="GO:0071949">
    <property type="term" value="F:FAD binding"/>
    <property type="evidence" value="ECO:0007669"/>
    <property type="project" value="InterPro"/>
</dbReference>
<name>I2FZ34_USTHO</name>
<keyword evidence="5" id="KW-0560">Oxidoreductase</keyword>
<dbReference type="InterPro" id="IPR012951">
    <property type="entry name" value="BBE"/>
</dbReference>